<dbReference type="InterPro" id="IPR003870">
    <property type="entry name" value="DUF222"/>
</dbReference>
<dbReference type="EC" id="3.1.-.-" evidence="3"/>
<comment type="caution">
    <text evidence="3">The sequence shown here is derived from an EMBL/GenBank/DDBJ whole genome shotgun (WGS) entry which is preliminary data.</text>
</comment>
<gene>
    <name evidence="3" type="ORF">QXL92_20175</name>
</gene>
<dbReference type="Proteomes" id="UP001229081">
    <property type="component" value="Unassembled WGS sequence"/>
</dbReference>
<keyword evidence="3" id="KW-0378">Hydrolase</keyword>
<evidence type="ECO:0000256" key="1">
    <source>
        <dbReference type="SAM" id="MobiDB-lite"/>
    </source>
</evidence>
<keyword evidence="3" id="KW-0255">Endonuclease</keyword>
<protein>
    <submittedName>
        <fullName evidence="3">HNH endonuclease signature motif containing protein</fullName>
        <ecNumber evidence="3">3.1.-.-</ecNumber>
    </submittedName>
</protein>
<name>A0AAJ1S9D8_9MYCO</name>
<dbReference type="InterPro" id="IPR003615">
    <property type="entry name" value="HNH_nuc"/>
</dbReference>
<feature type="region of interest" description="Disordered" evidence="1">
    <location>
        <begin position="433"/>
        <end position="457"/>
    </location>
</feature>
<organism evidence="3 4">
    <name type="scientific">Mycobacterium paragordonae</name>
    <dbReference type="NCBI Taxonomy" id="1389713"/>
    <lineage>
        <taxon>Bacteria</taxon>
        <taxon>Bacillati</taxon>
        <taxon>Actinomycetota</taxon>
        <taxon>Actinomycetes</taxon>
        <taxon>Mycobacteriales</taxon>
        <taxon>Mycobacteriaceae</taxon>
        <taxon>Mycobacterium</taxon>
    </lineage>
</organism>
<dbReference type="KEGG" id="mpag:C0J29_04845"/>
<keyword evidence="3" id="KW-0540">Nuclease</keyword>
<dbReference type="Pfam" id="PF02720">
    <property type="entry name" value="DUF222"/>
    <property type="match status" value="1"/>
</dbReference>
<reference evidence="3" key="1">
    <citation type="submission" date="2023-06" db="EMBL/GenBank/DDBJ databases">
        <title>Identification of two novel mycobacterium reveal diversities and complexities of Mycobacterium gordonae clade.</title>
        <authorList>
            <person name="Matsumoto Y."/>
            <person name="Nakamura S."/>
            <person name="Motooka D."/>
            <person name="Fukushima K."/>
        </authorList>
    </citation>
    <scope>NUCLEOTIDE SEQUENCE</scope>
    <source>
        <strain evidence="3">TY812</strain>
    </source>
</reference>
<sequence length="457" mass="49705">MSSSMCEEIAEVLGGLEACAERLCELTFEAPDTAGLLGIIDAMSRVVRTLRVPGHAVINQLDTRATNAELGGSLGQALADRLRITKTDAHRLIAEAADLGPRRALTGQPLTPVLPATAAAQRRGHLSDANLTVIRKFFAKLPDTVDAATRAYAEDKLALAATGFRPDELSEYAQVLKDCLKPDGDFSPDEPEPTRTRGITLGRQQPDGMSQIRGLITPELRATLEPVIAKLAAPGMCNPDDPTPVIDGRAPAEAVDRDTRTPAQRTHDALQTALRTLLKSGKLGQHHGLPTTIIITTTLAELEAGAGRALTAGGTLLPMSDVLRLASPAHHYLTIFHKDKTLALYHGKRLANPEQRLALLGRDRGCTRPGCTVPGYWTQAHHLEGWMNTRRTHIDELGLACPPDNRLVELHKYTTRRNINGIVEWRPPKHLDVGRPRTNCMHHPERPLASDEDDEAP</sequence>
<evidence type="ECO:0000259" key="2">
    <source>
        <dbReference type="Pfam" id="PF02720"/>
    </source>
</evidence>
<feature type="region of interest" description="Disordered" evidence="1">
    <location>
        <begin position="182"/>
        <end position="206"/>
    </location>
</feature>
<dbReference type="GO" id="GO:0016787">
    <property type="term" value="F:hydrolase activity"/>
    <property type="evidence" value="ECO:0007669"/>
    <property type="project" value="UniProtKB-KW"/>
</dbReference>
<dbReference type="CDD" id="cd00085">
    <property type="entry name" value="HNHc"/>
    <property type="match status" value="1"/>
</dbReference>
<evidence type="ECO:0000313" key="4">
    <source>
        <dbReference type="Proteomes" id="UP001229081"/>
    </source>
</evidence>
<dbReference type="AlphaFoldDB" id="A0AAJ1S9D8"/>
<dbReference type="EMBL" id="JAUFSA010000001">
    <property type="protein sequence ID" value="MDP7737064.1"/>
    <property type="molecule type" value="Genomic_DNA"/>
</dbReference>
<proteinExistence type="predicted"/>
<evidence type="ECO:0000313" key="3">
    <source>
        <dbReference type="EMBL" id="MDP7737064.1"/>
    </source>
</evidence>
<dbReference type="RefSeq" id="WP_120791673.1">
    <property type="nucleotide sequence ID" value="NZ_CP025546.1"/>
</dbReference>
<dbReference type="GO" id="GO:0004519">
    <property type="term" value="F:endonuclease activity"/>
    <property type="evidence" value="ECO:0007669"/>
    <property type="project" value="UniProtKB-KW"/>
</dbReference>
<accession>A0AAJ1S9D8</accession>
<feature type="domain" description="DUF222" evidence="2">
    <location>
        <begin position="44"/>
        <end position="363"/>
    </location>
</feature>